<feature type="domain" description="Vacuolar membrane protease C-terminal" evidence="19">
    <location>
        <begin position="735"/>
        <end position="1010"/>
    </location>
</feature>
<organism evidence="21 22">
    <name type="scientific">Hyphopichia burtonii NRRL Y-1933</name>
    <dbReference type="NCBI Taxonomy" id="984485"/>
    <lineage>
        <taxon>Eukaryota</taxon>
        <taxon>Fungi</taxon>
        <taxon>Dikarya</taxon>
        <taxon>Ascomycota</taxon>
        <taxon>Saccharomycotina</taxon>
        <taxon>Pichiomycetes</taxon>
        <taxon>Debaryomycetaceae</taxon>
        <taxon>Hyphopichia</taxon>
    </lineage>
</organism>
<dbReference type="STRING" id="984485.A0A1E4RQL9"/>
<dbReference type="Pfam" id="PF22251">
    <property type="entry name" value="PFF1_TM"/>
    <property type="match status" value="2"/>
</dbReference>
<dbReference type="PANTHER" id="PTHR12147:SF58">
    <property type="entry name" value="VACUOLAR MEMBRANE PROTEASE"/>
    <property type="match status" value="1"/>
</dbReference>
<evidence type="ECO:0000256" key="9">
    <source>
        <dbReference type="ARBA" id="ARBA00022801"/>
    </source>
</evidence>
<evidence type="ECO:0000256" key="6">
    <source>
        <dbReference type="ARBA" id="ARBA00022670"/>
    </source>
</evidence>
<gene>
    <name evidence="21" type="ORF">HYPBUDRAFT_131660</name>
</gene>
<feature type="domain" description="Vacuolar membrane protease transmembrane" evidence="20">
    <location>
        <begin position="634"/>
        <end position="705"/>
    </location>
</feature>
<dbReference type="InterPro" id="IPR007484">
    <property type="entry name" value="Peptidase_M28"/>
</dbReference>
<dbReference type="PANTHER" id="PTHR12147">
    <property type="entry name" value="METALLOPEPTIDASE M28 FAMILY MEMBER"/>
    <property type="match status" value="1"/>
</dbReference>
<dbReference type="SUPFAM" id="SSF53187">
    <property type="entry name" value="Zn-dependent exopeptidases"/>
    <property type="match status" value="1"/>
</dbReference>
<comment type="cofactor">
    <cofactor evidence="1">
        <name>Zn(2+)</name>
        <dbReference type="ChEBI" id="CHEBI:29105"/>
    </cofactor>
</comment>
<dbReference type="Proteomes" id="UP000095085">
    <property type="component" value="Unassembled WGS sequence"/>
</dbReference>
<name>A0A1E4RQL9_9ASCO</name>
<keyword evidence="14" id="KW-0325">Glycoprotein</keyword>
<keyword evidence="8 15" id="KW-0479">Metal-binding</keyword>
<evidence type="ECO:0000256" key="3">
    <source>
        <dbReference type="ARBA" id="ARBA00004128"/>
    </source>
</evidence>
<dbReference type="Pfam" id="PF04389">
    <property type="entry name" value="Peptidase_M28"/>
    <property type="match status" value="1"/>
</dbReference>
<evidence type="ECO:0000256" key="10">
    <source>
        <dbReference type="ARBA" id="ARBA00022833"/>
    </source>
</evidence>
<feature type="transmembrane region" description="Helical" evidence="17">
    <location>
        <begin position="646"/>
        <end position="669"/>
    </location>
</feature>
<dbReference type="GeneID" id="30994006"/>
<evidence type="ECO:0000256" key="14">
    <source>
        <dbReference type="ARBA" id="ARBA00023180"/>
    </source>
</evidence>
<dbReference type="Gene3D" id="3.40.630.10">
    <property type="entry name" value="Zn peptidases"/>
    <property type="match status" value="1"/>
</dbReference>
<evidence type="ECO:0000256" key="17">
    <source>
        <dbReference type="SAM" id="Phobius"/>
    </source>
</evidence>
<dbReference type="EMBL" id="KV454538">
    <property type="protein sequence ID" value="ODV69584.1"/>
    <property type="molecule type" value="Genomic_DNA"/>
</dbReference>
<feature type="region of interest" description="Disordered" evidence="16">
    <location>
        <begin position="1"/>
        <end position="55"/>
    </location>
</feature>
<reference evidence="22" key="1">
    <citation type="submission" date="2016-05" db="EMBL/GenBank/DDBJ databases">
        <title>Comparative genomics of biotechnologically important yeasts.</title>
        <authorList>
            <consortium name="DOE Joint Genome Institute"/>
            <person name="Riley R."/>
            <person name="Haridas S."/>
            <person name="Wolfe K.H."/>
            <person name="Lopes M.R."/>
            <person name="Hittinger C.T."/>
            <person name="Goker M."/>
            <person name="Salamov A."/>
            <person name="Wisecaver J."/>
            <person name="Long T.M."/>
            <person name="Aerts A.L."/>
            <person name="Barry K."/>
            <person name="Choi C."/>
            <person name="Clum A."/>
            <person name="Coughlan A.Y."/>
            <person name="Deshpande S."/>
            <person name="Douglass A.P."/>
            <person name="Hanson S.J."/>
            <person name="Klenk H.-P."/>
            <person name="Labutti K."/>
            <person name="Lapidus A."/>
            <person name="Lindquist E."/>
            <person name="Lipzen A."/>
            <person name="Meier-Kolthoff J.P."/>
            <person name="Ohm R.A."/>
            <person name="Otillar R.P."/>
            <person name="Pangilinan J."/>
            <person name="Peng Y."/>
            <person name="Rokas A."/>
            <person name="Rosa C.A."/>
            <person name="Scheuner C."/>
            <person name="Sibirny A.A."/>
            <person name="Slot J.C."/>
            <person name="Stielow J.B."/>
            <person name="Sun H."/>
            <person name="Kurtzman C.P."/>
            <person name="Blackwell M."/>
            <person name="Grigoriev I.V."/>
            <person name="Jeffries T.W."/>
        </authorList>
    </citation>
    <scope>NUCLEOTIDE SEQUENCE [LARGE SCALE GENOMIC DNA]</scope>
    <source>
        <strain evidence="22">NRRL Y-1933</strain>
    </source>
</reference>
<evidence type="ECO:0000256" key="8">
    <source>
        <dbReference type="ARBA" id="ARBA00022723"/>
    </source>
</evidence>
<comment type="similarity">
    <text evidence="4 15">Belongs to the peptidase M28 family.</text>
</comment>
<keyword evidence="7 17" id="KW-0812">Transmembrane</keyword>
<evidence type="ECO:0000256" key="7">
    <source>
        <dbReference type="ARBA" id="ARBA00022692"/>
    </source>
</evidence>
<feature type="compositionally biased region" description="Polar residues" evidence="16">
    <location>
        <begin position="1"/>
        <end position="29"/>
    </location>
</feature>
<dbReference type="AlphaFoldDB" id="A0A1E4RQL9"/>
<dbReference type="InterPro" id="IPR053976">
    <property type="entry name" value="PFF1_TM"/>
</dbReference>
<dbReference type="GO" id="GO:0046872">
    <property type="term" value="F:metal ion binding"/>
    <property type="evidence" value="ECO:0007669"/>
    <property type="project" value="UniProtKB-KW"/>
</dbReference>
<sequence>MSDIGASSSRQEPTSPRSFVSKNAQSSGASDGVSYKNRNHHGGEPSPNVENQTIKPNRPNVLIRAFRSVFGYRKTTLTFFIFLTFIATVIISKIDNSLDYSVSMPENELESNILQDSWLSLQKIAKLKHTYASEGNDYVHDYIEKEINSLIENKQYIEYDNDLNYTNNVAFKTKYLNYDSVDYYESNNLLVRINGSNEELPAYLVSAHFDSVPSSYGVTDDGFGVASLLGLLNYYSSPMVDQPSRTIILNFNNDEEFGLYGATAFLYHPWFKQIKYFLNLEGTGAGGKAVLFRGTDNGIVKFFKNVRYPHATSLYQQGFNNGLIRSETDYKVYKEKGLIRGLDLAFYKPRDLYHTAGDSIQNVNIKSMWHMLSNAIDFTKTITSQKLDIDDEYLNYDNTENQYNHEFSIYASFLNWFFSAPVSKLLTMNIVFLIIVPIVSIPLFFISFYRKNWDINFVNIIKFPLSFGSSVFLLNGITNGIVVKVNEFLPNSSPGLLVSTLFSTFLILNYLILNGFNWLFKSYKGVNHDEKLIVIIETSIFYWAILIWSTIKISNNKIGDDHTGEFPVLLLFLVESLASFFGLLGWSIQKSKSKFKKHLEIEDARPLLGSLDRHSNYGSNDDHFDDLDGDFDQTSNLSLYDWSIQFLLVAPLSSIIIYNTGFLLLDGLIKSIQESSKVQGYIFDIIKGFAILWALPFLPFIFKFNKIFIIAISWLVILGFVQIALTSPFDQANPLKLRFIETVDLNHKPIRNIVKVSARDIPLVRDVLNDLPSLKELNTTVDVESLNDGMALYSYNTEMDPKLAEDIDSLSSYIQVNIIKNSSSSHDYPFGLLTGEFKLNVPKNRNCKLDFNLSNTVSELYKDEYYFKDTPVKTVIVYAEKTNDNSTDDEAYSQGIPDGFSIDKNGNYVFKDLDGIDLFQLNKLDWDKPYHVGFQWVPHIIDISEADKNKFNERAKFNKLGVNVQCFWGDDGFITDEKTVKEKIPAYSEVLHYSPNYISWANGGRGLVAIEKYFEI</sequence>
<accession>A0A1E4RQL9</accession>
<dbReference type="InterPro" id="IPR053975">
    <property type="entry name" value="PFF1_C"/>
</dbReference>
<evidence type="ECO:0000256" key="1">
    <source>
        <dbReference type="ARBA" id="ARBA00001947"/>
    </source>
</evidence>
<feature type="transmembrane region" description="Helical" evidence="17">
    <location>
        <begin position="495"/>
        <end position="520"/>
    </location>
</feature>
<dbReference type="EC" id="3.4.-.-" evidence="15"/>
<keyword evidence="11 17" id="KW-1133">Transmembrane helix</keyword>
<evidence type="ECO:0000259" key="18">
    <source>
        <dbReference type="Pfam" id="PF04389"/>
    </source>
</evidence>
<proteinExistence type="inferred from homology"/>
<evidence type="ECO:0000259" key="19">
    <source>
        <dbReference type="Pfam" id="PF22250"/>
    </source>
</evidence>
<evidence type="ECO:0000256" key="15">
    <source>
        <dbReference type="RuleBase" id="RU361240"/>
    </source>
</evidence>
<evidence type="ECO:0000256" key="5">
    <source>
        <dbReference type="ARBA" id="ARBA00022554"/>
    </source>
</evidence>
<dbReference type="GO" id="GO:0008235">
    <property type="term" value="F:metalloexopeptidase activity"/>
    <property type="evidence" value="ECO:0007669"/>
    <property type="project" value="InterPro"/>
</dbReference>
<dbReference type="OrthoDB" id="76293at2759"/>
<comment type="function">
    <text evidence="2">May be involved in vacuolar sorting and osmoregulation.</text>
</comment>
<feature type="transmembrane region" description="Helical" evidence="17">
    <location>
        <begin position="461"/>
        <end position="483"/>
    </location>
</feature>
<evidence type="ECO:0000313" key="21">
    <source>
        <dbReference type="EMBL" id="ODV69584.1"/>
    </source>
</evidence>
<evidence type="ECO:0000256" key="11">
    <source>
        <dbReference type="ARBA" id="ARBA00022989"/>
    </source>
</evidence>
<evidence type="ECO:0000259" key="20">
    <source>
        <dbReference type="Pfam" id="PF22251"/>
    </source>
</evidence>
<keyword evidence="9 15" id="KW-0378">Hydrolase</keyword>
<evidence type="ECO:0000256" key="12">
    <source>
        <dbReference type="ARBA" id="ARBA00023049"/>
    </source>
</evidence>
<keyword evidence="12 21" id="KW-0482">Metalloprotease</keyword>
<feature type="domain" description="Vacuolar membrane protease transmembrane" evidence="20">
    <location>
        <begin position="462"/>
        <end position="597"/>
    </location>
</feature>
<dbReference type="RefSeq" id="XP_020078651.1">
    <property type="nucleotide sequence ID" value="XM_020219456.1"/>
</dbReference>
<keyword evidence="13 17" id="KW-0472">Membrane</keyword>
<keyword evidence="10 15" id="KW-0862">Zinc</keyword>
<dbReference type="GO" id="GO:0006508">
    <property type="term" value="P:proteolysis"/>
    <property type="evidence" value="ECO:0007669"/>
    <property type="project" value="UniProtKB-KW"/>
</dbReference>
<feature type="transmembrane region" description="Helical" evidence="17">
    <location>
        <begin position="76"/>
        <end position="94"/>
    </location>
</feature>
<protein>
    <recommendedName>
        <fullName evidence="15">Peptide hydrolase</fullName>
        <ecNumber evidence="15">3.4.-.-</ecNumber>
    </recommendedName>
</protein>
<dbReference type="InterPro" id="IPR045175">
    <property type="entry name" value="M28_fam"/>
</dbReference>
<evidence type="ECO:0000256" key="16">
    <source>
        <dbReference type="SAM" id="MobiDB-lite"/>
    </source>
</evidence>
<dbReference type="Pfam" id="PF22250">
    <property type="entry name" value="PFF1_C"/>
    <property type="match status" value="1"/>
</dbReference>
<feature type="transmembrane region" description="Helical" evidence="17">
    <location>
        <begin position="707"/>
        <end position="725"/>
    </location>
</feature>
<evidence type="ECO:0000256" key="13">
    <source>
        <dbReference type="ARBA" id="ARBA00023136"/>
    </source>
</evidence>
<feature type="domain" description="Peptidase M28" evidence="18">
    <location>
        <begin position="188"/>
        <end position="378"/>
    </location>
</feature>
<comment type="subcellular location">
    <subcellularLocation>
        <location evidence="3">Vacuole membrane</location>
        <topology evidence="3">Multi-pass membrane protein</topology>
    </subcellularLocation>
</comment>
<dbReference type="GO" id="GO:0005774">
    <property type="term" value="C:vacuolar membrane"/>
    <property type="evidence" value="ECO:0007669"/>
    <property type="project" value="UniProtKB-SubCell"/>
</dbReference>
<dbReference type="CDD" id="cd03875">
    <property type="entry name" value="M28_Fxna_like"/>
    <property type="match status" value="1"/>
</dbReference>
<feature type="transmembrane region" description="Helical" evidence="17">
    <location>
        <begin position="681"/>
        <end position="700"/>
    </location>
</feature>
<evidence type="ECO:0000313" key="22">
    <source>
        <dbReference type="Proteomes" id="UP000095085"/>
    </source>
</evidence>
<keyword evidence="22" id="KW-1185">Reference proteome</keyword>
<feature type="transmembrane region" description="Helical" evidence="17">
    <location>
        <begin position="425"/>
        <end position="449"/>
    </location>
</feature>
<evidence type="ECO:0000256" key="2">
    <source>
        <dbReference type="ARBA" id="ARBA00003273"/>
    </source>
</evidence>
<feature type="transmembrane region" description="Helical" evidence="17">
    <location>
        <begin position="532"/>
        <end position="551"/>
    </location>
</feature>
<dbReference type="InterPro" id="IPR048024">
    <property type="entry name" value="Fxna-like_M28_dom"/>
</dbReference>
<evidence type="ECO:0000256" key="4">
    <source>
        <dbReference type="ARBA" id="ARBA00010918"/>
    </source>
</evidence>
<keyword evidence="6 15" id="KW-0645">Protease</keyword>
<feature type="transmembrane region" description="Helical" evidence="17">
    <location>
        <begin position="566"/>
        <end position="588"/>
    </location>
</feature>
<keyword evidence="5" id="KW-0926">Vacuole</keyword>